<feature type="transmembrane region" description="Helical" evidence="1">
    <location>
        <begin position="7"/>
        <end position="27"/>
    </location>
</feature>
<evidence type="ECO:0000256" key="1">
    <source>
        <dbReference type="SAM" id="Phobius"/>
    </source>
</evidence>
<name>A0A2P2MP92_RHIMU</name>
<dbReference type="AlphaFoldDB" id="A0A2P2MP92"/>
<protein>
    <submittedName>
        <fullName evidence="2">Uncharacterized protein</fullName>
    </submittedName>
</protein>
<evidence type="ECO:0000313" key="2">
    <source>
        <dbReference type="EMBL" id="MBX32045.1"/>
    </source>
</evidence>
<keyword evidence="1" id="KW-1133">Transmembrane helix</keyword>
<proteinExistence type="predicted"/>
<keyword evidence="1" id="KW-0472">Membrane</keyword>
<sequence length="30" mass="3539">MFDSIYCLLLPFPSCEPFFLISMYLTFSVN</sequence>
<organism evidence="2">
    <name type="scientific">Rhizophora mucronata</name>
    <name type="common">Asiatic mangrove</name>
    <dbReference type="NCBI Taxonomy" id="61149"/>
    <lineage>
        <taxon>Eukaryota</taxon>
        <taxon>Viridiplantae</taxon>
        <taxon>Streptophyta</taxon>
        <taxon>Embryophyta</taxon>
        <taxon>Tracheophyta</taxon>
        <taxon>Spermatophyta</taxon>
        <taxon>Magnoliopsida</taxon>
        <taxon>eudicotyledons</taxon>
        <taxon>Gunneridae</taxon>
        <taxon>Pentapetalae</taxon>
        <taxon>rosids</taxon>
        <taxon>fabids</taxon>
        <taxon>Malpighiales</taxon>
        <taxon>Rhizophoraceae</taxon>
        <taxon>Rhizophora</taxon>
    </lineage>
</organism>
<accession>A0A2P2MP92</accession>
<keyword evidence="1" id="KW-0812">Transmembrane</keyword>
<reference evidence="2" key="1">
    <citation type="submission" date="2018-02" db="EMBL/GenBank/DDBJ databases">
        <title>Rhizophora mucronata_Transcriptome.</title>
        <authorList>
            <person name="Meera S.P."/>
            <person name="Sreeshan A."/>
            <person name="Augustine A."/>
        </authorList>
    </citation>
    <scope>NUCLEOTIDE SEQUENCE</scope>
    <source>
        <tissue evidence="2">Leaf</tissue>
    </source>
</reference>
<dbReference type="EMBL" id="GGEC01051561">
    <property type="protein sequence ID" value="MBX32045.1"/>
    <property type="molecule type" value="Transcribed_RNA"/>
</dbReference>